<reference evidence="6 7" key="1">
    <citation type="submission" date="2020-04" db="EMBL/GenBank/DDBJ databases">
        <authorList>
            <person name="Wallbank WR R."/>
            <person name="Pardo Diaz C."/>
            <person name="Kozak K."/>
            <person name="Martin S."/>
            <person name="Jiggins C."/>
            <person name="Moest M."/>
            <person name="Warren A I."/>
            <person name="Byers J.R.P. K."/>
            <person name="Montejo-Kovacevich G."/>
            <person name="Yen C E."/>
        </authorList>
    </citation>
    <scope>NUCLEOTIDE SEQUENCE [LARGE SCALE GENOMIC DNA]</scope>
</reference>
<dbReference type="OrthoDB" id="5780965at2759"/>
<gene>
    <name evidence="6" type="ORF">APLA_LOCUS1402</name>
</gene>
<evidence type="ECO:0000313" key="7">
    <source>
        <dbReference type="Proteomes" id="UP000494106"/>
    </source>
</evidence>
<protein>
    <recommendedName>
        <fullName evidence="1">inositol-polyphosphate 5-phosphatase</fullName>
        <ecNumber evidence="1">3.1.3.56</ecNumber>
    </recommendedName>
</protein>
<accession>A0A8S0YUW1</accession>
<evidence type="ECO:0000256" key="4">
    <source>
        <dbReference type="SAM" id="MobiDB-lite"/>
    </source>
</evidence>
<dbReference type="InterPro" id="IPR036691">
    <property type="entry name" value="Endo/exonu/phosph_ase_sf"/>
</dbReference>
<sequence length="756" mass="86042">MLKFKKMGSDKVPLLLVTANVGSIFEDPSVMLSIWTSEFLQAVSRMDPKFIALHLQEVGGKAYEKSMQYVKDFVQRLCDCPELRLFDKIRIYLDEDFSSPEKFTALGNLYFAHSSLTELKMWDFELKTYVEVTGKEVHSGNIEKVTTKEKAKFPQHFFPECKWSRKGFLRTRWWLRGTAIEFVNIHLFHDASNLVAIETFPSVYCRSRRRALCHTLRHLHSDVNAAPYFIFGDFNFRTDTAGVVKKVTEDLSACRQQNGSAIDSSRLQFRDSENRVVLTVGKKEFGHVDHQKIFREPWLQRYDRELEALRPHLYEFPLKFPPSYPFEEDVQLPTHYMKTRCPAWCDRVLLSQAARLLVQHDAARVADTRHVHASRKSVTDSTDSSGRVSSSDSSPARSASPAPPLPQGSPGKILEKKSSMAELEVLSVPGINLSRKSIADPTSVQQAISARMMDSESSSRRRLVRNQSEGEARERVRDPPPRRRPAYGVIGADTCMGDHKPIYLRVMLQSDRGTLNCCDTTFPCTICASANGLPSTLSLLPPRLSRIPTDPDLYVHKKFKLPDISCSHPDKLTEESKLIRRTRTGSLNETMLRIPLVEITSADYCSYDGIYVNDIDNTLLCVRQCLDPYTPESIDSHSPNVEALSATELSNEVINAVIKSTKITRDRSVSPSQLKSRLDELLNNKDDQVKTIPELQRLNSRESCNFRQEFHSESSPKHIKVEEHDNMTEPVADSPNSRYIHFSMDSPNNIFKETDI</sequence>
<keyword evidence="2" id="KW-0378">Hydrolase</keyword>
<dbReference type="InterPro" id="IPR000300">
    <property type="entry name" value="IPPc"/>
</dbReference>
<evidence type="ECO:0000259" key="5">
    <source>
        <dbReference type="SMART" id="SM00128"/>
    </source>
</evidence>
<feature type="compositionally biased region" description="Low complexity" evidence="4">
    <location>
        <begin position="379"/>
        <end position="400"/>
    </location>
</feature>
<dbReference type="AlphaFoldDB" id="A0A8S0YUW1"/>
<evidence type="ECO:0000313" key="6">
    <source>
        <dbReference type="EMBL" id="CAB3222980.1"/>
    </source>
</evidence>
<organism evidence="6 7">
    <name type="scientific">Arctia plantaginis</name>
    <name type="common">Wood tiger moth</name>
    <name type="synonym">Phalaena plantaginis</name>
    <dbReference type="NCBI Taxonomy" id="874455"/>
    <lineage>
        <taxon>Eukaryota</taxon>
        <taxon>Metazoa</taxon>
        <taxon>Ecdysozoa</taxon>
        <taxon>Arthropoda</taxon>
        <taxon>Hexapoda</taxon>
        <taxon>Insecta</taxon>
        <taxon>Pterygota</taxon>
        <taxon>Neoptera</taxon>
        <taxon>Endopterygota</taxon>
        <taxon>Lepidoptera</taxon>
        <taxon>Glossata</taxon>
        <taxon>Ditrysia</taxon>
        <taxon>Noctuoidea</taxon>
        <taxon>Erebidae</taxon>
        <taxon>Arctiinae</taxon>
        <taxon>Arctia</taxon>
    </lineage>
</organism>
<comment type="caution">
    <text evidence="6">The sequence shown here is derived from an EMBL/GenBank/DDBJ whole genome shotgun (WGS) entry which is preliminary data.</text>
</comment>
<evidence type="ECO:0000256" key="1">
    <source>
        <dbReference type="ARBA" id="ARBA00012997"/>
    </source>
</evidence>
<proteinExistence type="inferred from homology"/>
<feature type="region of interest" description="Disordered" evidence="4">
    <location>
        <begin position="365"/>
        <end position="413"/>
    </location>
</feature>
<dbReference type="SUPFAM" id="SSF56219">
    <property type="entry name" value="DNase I-like"/>
    <property type="match status" value="1"/>
</dbReference>
<keyword evidence="7" id="KW-1185">Reference proteome</keyword>
<dbReference type="Pfam" id="PF22669">
    <property type="entry name" value="Exo_endo_phos2"/>
    <property type="match status" value="1"/>
</dbReference>
<feature type="domain" description="Inositol polyphosphate-related phosphatase" evidence="5">
    <location>
        <begin position="10"/>
        <end position="406"/>
    </location>
</feature>
<feature type="region of interest" description="Disordered" evidence="4">
    <location>
        <begin position="451"/>
        <end position="489"/>
    </location>
</feature>
<dbReference type="GO" id="GO:0004445">
    <property type="term" value="F:inositol-polyphosphate 5-phosphatase activity"/>
    <property type="evidence" value="ECO:0007669"/>
    <property type="project" value="UniProtKB-EC"/>
</dbReference>
<evidence type="ECO:0000256" key="3">
    <source>
        <dbReference type="ARBA" id="ARBA00023599"/>
    </source>
</evidence>
<feature type="compositionally biased region" description="Basic and acidic residues" evidence="4">
    <location>
        <begin position="468"/>
        <end position="481"/>
    </location>
</feature>
<dbReference type="GO" id="GO:0046856">
    <property type="term" value="P:phosphatidylinositol dephosphorylation"/>
    <property type="evidence" value="ECO:0007669"/>
    <property type="project" value="InterPro"/>
</dbReference>
<dbReference type="SMART" id="SM00128">
    <property type="entry name" value="IPPc"/>
    <property type="match status" value="1"/>
</dbReference>
<dbReference type="PANTHER" id="PTHR12997:SF2">
    <property type="entry name" value="INOSITOL POLYPHOSPHATE-5-PHOSPHATASE A"/>
    <property type="match status" value="1"/>
</dbReference>
<dbReference type="Proteomes" id="UP000494106">
    <property type="component" value="Unassembled WGS sequence"/>
</dbReference>
<dbReference type="EMBL" id="CADEBC010000123">
    <property type="protein sequence ID" value="CAB3222980.1"/>
    <property type="molecule type" value="Genomic_DNA"/>
</dbReference>
<evidence type="ECO:0000256" key="2">
    <source>
        <dbReference type="ARBA" id="ARBA00022801"/>
    </source>
</evidence>
<name>A0A8S0YUW1_ARCPL</name>
<dbReference type="InterPro" id="IPR039737">
    <property type="entry name" value="INPP5A"/>
</dbReference>
<dbReference type="EC" id="3.1.3.56" evidence="1"/>
<comment type="similarity">
    <text evidence="3">Belongs to the inositol 1,4,5-trisphosphate 5-phosphatase type I family.</text>
</comment>
<dbReference type="Gene3D" id="3.60.10.10">
    <property type="entry name" value="Endonuclease/exonuclease/phosphatase"/>
    <property type="match status" value="1"/>
</dbReference>
<dbReference type="PANTHER" id="PTHR12997">
    <property type="entry name" value="TYPE I INOSITOL-1,4,5-TRISPHOSPHATE 5-PHOSPHATASE"/>
    <property type="match status" value="1"/>
</dbReference>